<keyword evidence="1" id="KW-0732">Signal</keyword>
<dbReference type="PANTHER" id="PTHR36848">
    <property type="entry name" value="DNA-BINDING PROTEIN (PUTATIVE SECRETED PROTEIN)-RELATED"/>
    <property type="match status" value="1"/>
</dbReference>
<keyword evidence="3" id="KW-1185">Reference proteome</keyword>
<accession>A0A5K7SG59</accession>
<evidence type="ECO:0000313" key="2">
    <source>
        <dbReference type="EMBL" id="BBE20475.1"/>
    </source>
</evidence>
<dbReference type="Gene3D" id="2.60.120.260">
    <property type="entry name" value="Galactose-binding domain-like"/>
    <property type="match status" value="1"/>
</dbReference>
<dbReference type="NCBIfam" id="NF045579">
    <property type="entry name" value="rhamnoside_JR"/>
    <property type="match status" value="1"/>
</dbReference>
<dbReference type="PANTHER" id="PTHR36848:SF2">
    <property type="entry name" value="SECRETED PROTEIN"/>
    <property type="match status" value="1"/>
</dbReference>
<proteinExistence type="predicted"/>
<dbReference type="InterPro" id="IPR053161">
    <property type="entry name" value="Ulvan_degrading_GH"/>
</dbReference>
<protein>
    <submittedName>
        <fullName evidence="2">Alpha-L-rhamnosidase</fullName>
    </submittedName>
</protein>
<dbReference type="SUPFAM" id="SSF49785">
    <property type="entry name" value="Galactose-binding domain-like"/>
    <property type="match status" value="1"/>
</dbReference>
<dbReference type="AlphaFoldDB" id="A0A5K7SG59"/>
<name>A0A5K7SG59_9BACT</name>
<evidence type="ECO:0000313" key="3">
    <source>
        <dbReference type="Proteomes" id="UP001193389"/>
    </source>
</evidence>
<organism evidence="2 3">
    <name type="scientific">Aquipluma nitroreducens</name>
    <dbReference type="NCBI Taxonomy" id="2010828"/>
    <lineage>
        <taxon>Bacteria</taxon>
        <taxon>Pseudomonadati</taxon>
        <taxon>Bacteroidota</taxon>
        <taxon>Bacteroidia</taxon>
        <taxon>Marinilabiliales</taxon>
        <taxon>Prolixibacteraceae</taxon>
        <taxon>Aquipluma</taxon>
    </lineage>
</organism>
<dbReference type="Proteomes" id="UP001193389">
    <property type="component" value="Chromosome"/>
</dbReference>
<dbReference type="EMBL" id="AP018694">
    <property type="protein sequence ID" value="BBE20475.1"/>
    <property type="molecule type" value="Genomic_DNA"/>
</dbReference>
<dbReference type="Pfam" id="PF17132">
    <property type="entry name" value="Glyco_hydro_106"/>
    <property type="match status" value="2"/>
</dbReference>
<feature type="signal peptide" evidence="1">
    <location>
        <begin position="1"/>
        <end position="30"/>
    </location>
</feature>
<reference evidence="2" key="1">
    <citation type="journal article" date="2020" name="Int. J. Syst. Evol. Microbiol.">
        <title>Aquipluma nitroreducens gen. nov. sp. nov., a novel facultatively anaerobic bacterium isolated from a freshwater lake.</title>
        <authorList>
            <person name="Watanabe M."/>
            <person name="Kojima H."/>
            <person name="Fukui M."/>
        </authorList>
    </citation>
    <scope>NUCLEOTIDE SEQUENCE</scope>
    <source>
        <strain evidence="2">MeG22</strain>
    </source>
</reference>
<evidence type="ECO:0000256" key="1">
    <source>
        <dbReference type="SAM" id="SignalP"/>
    </source>
</evidence>
<dbReference type="RefSeq" id="WP_318348621.1">
    <property type="nucleotide sequence ID" value="NZ_AP018694.1"/>
</dbReference>
<feature type="chain" id="PRO_5024270122" evidence="1">
    <location>
        <begin position="31"/>
        <end position="957"/>
    </location>
</feature>
<dbReference type="KEGG" id="anf:AQPE_4668"/>
<sequence length="957" mass="106516">MKLNTFRNSTLLFLSSLLVFTILSVTSASGQKNQPNPGWPQITKEAKPWSRWWWMGSAVDPTNLKATMEAYSKAGLGGLEITPIYGVHGYENRFIKFLSPEWVKNLEYTLLEGKQLDMGIDLAMASGWPFGGLWVTPDDACKYMSVQSYALIKEGGRLQEKVTMEQEPMLRTISRPKLELSQLKYPVSANEDSLQNWAIEQVRYSRPMPLQALMAYSDKGAILNLTSRVDAEGKLNWTAPAGLWKLFAVFEGWHGKMVERAGPGGEGDVIDHFSDKAIDNYLGHFTTSFAGHDISGLRAYFNDSYEVDDARGEANFTPLMFDEFQKRRGYDLREYLPALLGQDNAEYNQRVLSDYRETISDLILEKYTQRWHDWAAKGGKIIRNQAHGAPANILDLYAAADIPETEGEDIVKVKTASSVAHVMGKRLASSESATWLKDHFEASLSDVKQAIDLFLLAGINHVFYHGTTFSPQDASWPGWMFYAAVNFAPSNTFWNDFGTLNTYIARSQSFLQAGKPDNDILLYYPISDEYAVRGKSMLLHFDGAAKGSSVRNAAEYLFKKGYAFDYISDRQIAQLETKSGKIQTGGTNYQTVLLPPVKLIPLETFEKIIALAKEGATVLMEELPVDVPGLGRLSERQVKLQTLKKSLYLVKQAGSTIQKAKVGKGQILVGNLSELLLQGKIRHEIMAERGLQCIRRVDGANTTYFIANRGAEIIDGMVALETRIGSAVLYNPMNGSFGKAQTKSDANFGEVYLQLKPGESCLVQIFPGKVNAPEYAYWKTSGDKIEFGSDWTLTFLNGGPELPKPVKLSKLGSWTEIEGDGYKAFSGTAVYKTTFAKPSGTAKTYRIDLGKVAHSARISLNGKELVTLISAPFTFYISEADLKAENTFEISVTNLMGNRIADMERKGQKYKIFYNVNFPSKEPRNRGADGLFTTLGWKPQESGLIGPVTLTPMQPMQ</sequence>
<gene>
    <name evidence="2" type="ORF">AQPE_4668</name>
</gene>
<dbReference type="InterPro" id="IPR008979">
    <property type="entry name" value="Galactose-bd-like_sf"/>
</dbReference>